<dbReference type="PATRIC" id="fig|1461581.3.peg.1553"/>
<dbReference type="RefSeq" id="WP_044499222.1">
    <property type="nucleotide sequence ID" value="NZ_LK391969.1"/>
</dbReference>
<dbReference type="InterPro" id="IPR001509">
    <property type="entry name" value="Epimerase_deHydtase"/>
</dbReference>
<dbReference type="GO" id="GO:0004029">
    <property type="term" value="F:aldehyde dehydrogenase (NAD+) activity"/>
    <property type="evidence" value="ECO:0007669"/>
    <property type="project" value="TreeGrafter"/>
</dbReference>
<dbReference type="EMBL" id="LM997413">
    <property type="protein sequence ID" value="CEA04475.1"/>
    <property type="molecule type" value="Genomic_DNA"/>
</dbReference>
<organism evidence="2">
    <name type="scientific">Pseudomonas saudimassiliensis</name>
    <dbReference type="NCBI Taxonomy" id="1461581"/>
    <lineage>
        <taxon>Bacteria</taxon>
        <taxon>Pseudomonadati</taxon>
        <taxon>Pseudomonadota</taxon>
        <taxon>Gammaproteobacteria</taxon>
        <taxon>Pseudomonadales</taxon>
        <taxon>Pseudomonadaceae</taxon>
        <taxon>Pseudomonas</taxon>
    </lineage>
</organism>
<dbReference type="InterPro" id="IPR051783">
    <property type="entry name" value="NAD(P)-dependent_oxidoreduct"/>
</dbReference>
<dbReference type="OrthoDB" id="9808276at2"/>
<dbReference type="EMBL" id="LK391969">
    <property type="protein sequence ID" value="CEF26642.1"/>
    <property type="molecule type" value="Genomic_DNA"/>
</dbReference>
<accession>A0A078ME03</accession>
<sequence>MKHVVIAGCGDVGTALAERLLARGWQVSGLRRDPSALPDGIGRIAADLTQPEKPAAWPDKVDYLVYCPAAGRRDPELYQRLYVDGLQHVLGWLKDSRHKLRQLLQVSSTAVYAQSEGEWVTENSPALAQSATAPLLIQAEDVALRSGVPASVVRLGGIYGPGRNRLIEQVRNGLYVPETPVQYTNRIHRDDAAALLECLLLAADQEEWLAPCYLGVDDEPAPLHDVAQWLAEQLGVTLLAEGPTANRVGSKRCSNELAREMGWEPQYPSYREGYSSMLK</sequence>
<name>A0A078ME03_9PSED</name>
<dbReference type="PANTHER" id="PTHR48079:SF6">
    <property type="entry name" value="NAD(P)-BINDING DOMAIN-CONTAINING PROTEIN-RELATED"/>
    <property type="match status" value="1"/>
</dbReference>
<evidence type="ECO:0000313" key="2">
    <source>
        <dbReference type="EMBL" id="CEA04475.1"/>
    </source>
</evidence>
<feature type="domain" description="NAD-dependent epimerase/dehydratase" evidence="1">
    <location>
        <begin position="6"/>
        <end position="174"/>
    </location>
</feature>
<gene>
    <name evidence="2" type="ORF">BN1049_01575</name>
</gene>
<proteinExistence type="predicted"/>
<dbReference type="InterPro" id="IPR036291">
    <property type="entry name" value="NAD(P)-bd_dom_sf"/>
</dbReference>
<protein>
    <submittedName>
        <fullName evidence="2">Ketopantoate reductase ApbA/PanE domain-containing protein</fullName>
    </submittedName>
</protein>
<dbReference type="SUPFAM" id="SSF51735">
    <property type="entry name" value="NAD(P)-binding Rossmann-fold domains"/>
    <property type="match status" value="1"/>
</dbReference>
<evidence type="ECO:0000259" key="1">
    <source>
        <dbReference type="Pfam" id="PF01370"/>
    </source>
</evidence>
<dbReference type="Gene3D" id="3.40.50.720">
    <property type="entry name" value="NAD(P)-binding Rossmann-like Domain"/>
    <property type="match status" value="1"/>
</dbReference>
<reference evidence="2" key="1">
    <citation type="submission" date="2014-07" db="EMBL/GenBank/DDBJ databases">
        <authorList>
            <person name="Urmite Genomes Urmite Genomes"/>
        </authorList>
    </citation>
    <scope>NUCLEOTIDE SEQUENCE</scope>
    <source>
        <strain evidence="2">12M76_air</strain>
    </source>
</reference>
<dbReference type="PANTHER" id="PTHR48079">
    <property type="entry name" value="PROTEIN YEEZ"/>
    <property type="match status" value="1"/>
</dbReference>
<dbReference type="Pfam" id="PF01370">
    <property type="entry name" value="Epimerase"/>
    <property type="match status" value="1"/>
</dbReference>
<dbReference type="AlphaFoldDB" id="A0A078ME03"/>
<dbReference type="GO" id="GO:0005737">
    <property type="term" value="C:cytoplasm"/>
    <property type="evidence" value="ECO:0007669"/>
    <property type="project" value="TreeGrafter"/>
</dbReference>